<feature type="region of interest" description="Disordered" evidence="1">
    <location>
        <begin position="51"/>
        <end position="77"/>
    </location>
</feature>
<feature type="region of interest" description="Disordered" evidence="1">
    <location>
        <begin position="1"/>
        <end position="25"/>
    </location>
</feature>
<sequence>MEGKMENGAAEADDAEPASSETLVLDDDATEYHEHLHVHFAPGQLSLGAHHIGDYMPQHQDPSRSKRGSFAPGHLNNLLGSSSSSNLLASSSLLRHASSSMRHSQSASTSENDSNANSSSSTGAMQSAISWTLGSMHHNSHLQQRCNTPISARLVQQRSTSKQRTTTPVHENRRTASPARNQRQNTGPPSRSSSNSRERRQQEPGSHHLAAYGYQPHTLEDFRAQGYDAKRERYWVLGTLGADVDTQELQSKRDKAERIRHLSQSIRERNQALADSSGGRQACSLRAAPPENGSGAVRERMQEYARTVQRAAVHNRLPSPPKLRGEDQPLDSSVTDPSKDMKECLFTDIGELEALYMQQKLQVEQMCSELLETPVEGMSLPAK</sequence>
<reference evidence="2 3" key="1">
    <citation type="submission" date="2023-10" db="EMBL/GenBank/DDBJ databases">
        <authorList>
            <person name="Maclean D."/>
            <person name="Macfadyen A."/>
        </authorList>
    </citation>
    <scope>NUCLEOTIDE SEQUENCE [LARGE SCALE GENOMIC DNA]</scope>
</reference>
<feature type="compositionally biased region" description="Low complexity" evidence="1">
    <location>
        <begin position="156"/>
        <end position="167"/>
    </location>
</feature>
<dbReference type="Pfam" id="PF15261">
    <property type="entry name" value="JHY"/>
    <property type="match status" value="1"/>
</dbReference>
<dbReference type="Proteomes" id="UP001314263">
    <property type="component" value="Unassembled WGS sequence"/>
</dbReference>
<evidence type="ECO:0000313" key="2">
    <source>
        <dbReference type="EMBL" id="CAK0735687.1"/>
    </source>
</evidence>
<feature type="compositionally biased region" description="Basic and acidic residues" evidence="1">
    <location>
        <begin position="196"/>
        <end position="206"/>
    </location>
</feature>
<comment type="caution">
    <text evidence="2">The sequence shown here is derived from an EMBL/GenBank/DDBJ whole genome shotgun (WGS) entry which is preliminary data.</text>
</comment>
<name>A0AAV1HUU5_9CHLO</name>
<feature type="region of interest" description="Disordered" evidence="1">
    <location>
        <begin position="269"/>
        <end position="296"/>
    </location>
</feature>
<proteinExistence type="predicted"/>
<feature type="region of interest" description="Disordered" evidence="1">
    <location>
        <begin position="96"/>
        <end position="123"/>
    </location>
</feature>
<dbReference type="EMBL" id="CAUYUE010000001">
    <property type="protein sequence ID" value="CAK0735687.1"/>
    <property type="molecule type" value="Genomic_DNA"/>
</dbReference>
<feature type="region of interest" description="Disordered" evidence="1">
    <location>
        <begin position="154"/>
        <end position="217"/>
    </location>
</feature>
<accession>A0AAV1HUU5</accession>
<evidence type="ECO:0000313" key="3">
    <source>
        <dbReference type="Proteomes" id="UP001314263"/>
    </source>
</evidence>
<dbReference type="InterPro" id="IPR027968">
    <property type="entry name" value="JHY"/>
</dbReference>
<protein>
    <submittedName>
        <fullName evidence="2">Uncharacterized protein</fullName>
    </submittedName>
</protein>
<dbReference type="AlphaFoldDB" id="A0AAV1HUU5"/>
<keyword evidence="3" id="KW-1185">Reference proteome</keyword>
<gene>
    <name evidence="2" type="ORF">CVIRNUC_000621</name>
</gene>
<feature type="compositionally biased region" description="Polar residues" evidence="1">
    <location>
        <begin position="178"/>
        <end position="189"/>
    </location>
</feature>
<organism evidence="2 3">
    <name type="scientific">Coccomyxa viridis</name>
    <dbReference type="NCBI Taxonomy" id="1274662"/>
    <lineage>
        <taxon>Eukaryota</taxon>
        <taxon>Viridiplantae</taxon>
        <taxon>Chlorophyta</taxon>
        <taxon>core chlorophytes</taxon>
        <taxon>Trebouxiophyceae</taxon>
        <taxon>Trebouxiophyceae incertae sedis</taxon>
        <taxon>Coccomyxaceae</taxon>
        <taxon>Coccomyxa</taxon>
    </lineage>
</organism>
<feature type="compositionally biased region" description="Low complexity" evidence="1">
    <location>
        <begin position="96"/>
        <end position="122"/>
    </location>
</feature>
<evidence type="ECO:0000256" key="1">
    <source>
        <dbReference type="SAM" id="MobiDB-lite"/>
    </source>
</evidence>
<feature type="region of interest" description="Disordered" evidence="1">
    <location>
        <begin position="311"/>
        <end position="339"/>
    </location>
</feature>